<feature type="chain" id="PRO_5032784124" description="DUF3124 domain-containing protein" evidence="1">
    <location>
        <begin position="26"/>
        <end position="164"/>
    </location>
</feature>
<evidence type="ECO:0000313" key="2">
    <source>
        <dbReference type="EMBL" id="NJB69388.1"/>
    </source>
</evidence>
<accession>A0A846QMM6</accession>
<evidence type="ECO:0000256" key="1">
    <source>
        <dbReference type="SAM" id="SignalP"/>
    </source>
</evidence>
<dbReference type="RefSeq" id="WP_167942478.1">
    <property type="nucleotide sequence ID" value="NZ_JAATJA010000005.1"/>
</dbReference>
<keyword evidence="3" id="KW-1185">Reference proteome</keyword>
<organism evidence="2 3">
    <name type="scientific">Desulfobaculum xiamenense</name>
    <dbReference type="NCBI Taxonomy" id="995050"/>
    <lineage>
        <taxon>Bacteria</taxon>
        <taxon>Pseudomonadati</taxon>
        <taxon>Thermodesulfobacteriota</taxon>
        <taxon>Desulfovibrionia</taxon>
        <taxon>Desulfovibrionales</taxon>
        <taxon>Desulfovibrionaceae</taxon>
        <taxon>Desulfobaculum</taxon>
    </lineage>
</organism>
<protein>
    <recommendedName>
        <fullName evidence="4">DUF3124 domain-containing protein</fullName>
    </recommendedName>
</protein>
<sequence>MLHVFRSVLALLILAAFLTASPAMAEDFLGKSRGQTIYVPSYSHIYHGMKNRSVQLTTMLSVRNTNPRETITLTAVKYYDTDGNLVRNYLPEPVSVGSMATREFIVALKDTQGGSGANFIVEWTSDKQVTNPIVETLMISTESSLGISFLCEGRVIAERDGTKR</sequence>
<evidence type="ECO:0008006" key="4">
    <source>
        <dbReference type="Google" id="ProtNLM"/>
    </source>
</evidence>
<dbReference type="Proteomes" id="UP000580856">
    <property type="component" value="Unassembled WGS sequence"/>
</dbReference>
<reference evidence="2 3" key="1">
    <citation type="submission" date="2020-03" db="EMBL/GenBank/DDBJ databases">
        <title>Genomic Encyclopedia of Type Strains, Phase IV (KMG-IV): sequencing the most valuable type-strain genomes for metagenomic binning, comparative biology and taxonomic classification.</title>
        <authorList>
            <person name="Goeker M."/>
        </authorList>
    </citation>
    <scope>NUCLEOTIDE SEQUENCE [LARGE SCALE GENOMIC DNA]</scope>
    <source>
        <strain evidence="2 3">DSM 24233</strain>
    </source>
</reference>
<feature type="signal peptide" evidence="1">
    <location>
        <begin position="1"/>
        <end position="25"/>
    </location>
</feature>
<keyword evidence="1" id="KW-0732">Signal</keyword>
<gene>
    <name evidence="2" type="ORF">GGQ74_003090</name>
</gene>
<comment type="caution">
    <text evidence="2">The sequence shown here is derived from an EMBL/GenBank/DDBJ whole genome shotgun (WGS) entry which is preliminary data.</text>
</comment>
<dbReference type="InterPro" id="IPR021471">
    <property type="entry name" value="DUF3124"/>
</dbReference>
<evidence type="ECO:0000313" key="3">
    <source>
        <dbReference type="Proteomes" id="UP000580856"/>
    </source>
</evidence>
<proteinExistence type="predicted"/>
<dbReference type="EMBL" id="JAATJA010000005">
    <property type="protein sequence ID" value="NJB69388.1"/>
    <property type="molecule type" value="Genomic_DNA"/>
</dbReference>
<name>A0A846QMM6_9BACT</name>
<dbReference type="AlphaFoldDB" id="A0A846QMM6"/>
<dbReference type="Pfam" id="PF11322">
    <property type="entry name" value="DUF3124"/>
    <property type="match status" value="1"/>
</dbReference>